<accession>A0ABT0GDE6</accession>
<proteinExistence type="predicted"/>
<dbReference type="EMBL" id="JALNMH010000001">
    <property type="protein sequence ID" value="MCK7592050.1"/>
    <property type="molecule type" value="Genomic_DNA"/>
</dbReference>
<name>A0ABT0GDE6_9GAMM</name>
<evidence type="ECO:0000313" key="2">
    <source>
        <dbReference type="EMBL" id="MCK7592050.1"/>
    </source>
</evidence>
<keyword evidence="3" id="KW-1185">Reference proteome</keyword>
<evidence type="ECO:0000313" key="3">
    <source>
        <dbReference type="Proteomes" id="UP001431449"/>
    </source>
</evidence>
<dbReference type="SUPFAM" id="SSF63829">
    <property type="entry name" value="Calcium-dependent phosphotriesterase"/>
    <property type="match status" value="1"/>
</dbReference>
<evidence type="ECO:0000256" key="1">
    <source>
        <dbReference type="SAM" id="MobiDB-lite"/>
    </source>
</evidence>
<comment type="caution">
    <text evidence="2">The sequence shown here is derived from an EMBL/GenBank/DDBJ whole genome shotgun (WGS) entry which is preliminary data.</text>
</comment>
<reference evidence="2" key="1">
    <citation type="submission" date="2022-04" db="EMBL/GenBank/DDBJ databases">
        <title>Lysobacter sp. CAU 1642 isolated from sea sand.</title>
        <authorList>
            <person name="Kim W."/>
        </authorList>
    </citation>
    <scope>NUCLEOTIDE SEQUENCE</scope>
    <source>
        <strain evidence="2">CAU 1642</strain>
    </source>
</reference>
<feature type="region of interest" description="Disordered" evidence="1">
    <location>
        <begin position="31"/>
        <end position="54"/>
    </location>
</feature>
<gene>
    <name evidence="2" type="ORF">M0G41_00025</name>
</gene>
<dbReference type="Proteomes" id="UP001431449">
    <property type="component" value="Unassembled WGS sequence"/>
</dbReference>
<dbReference type="Pfam" id="PF17164">
    <property type="entry name" value="DUF5122"/>
    <property type="match status" value="4"/>
</dbReference>
<dbReference type="RefSeq" id="WP_248203950.1">
    <property type="nucleotide sequence ID" value="NZ_JALNMH010000001.1"/>
</dbReference>
<organism evidence="2 3">
    <name type="scientific">Pseudomarimonas salicorniae</name>
    <dbReference type="NCBI Taxonomy" id="2933270"/>
    <lineage>
        <taxon>Bacteria</taxon>
        <taxon>Pseudomonadati</taxon>
        <taxon>Pseudomonadota</taxon>
        <taxon>Gammaproteobacteria</taxon>
        <taxon>Lysobacterales</taxon>
        <taxon>Lysobacteraceae</taxon>
        <taxon>Pseudomarimonas</taxon>
    </lineage>
</organism>
<protein>
    <recommendedName>
        <fullName evidence="4">Delta-60 repeat domain-containing protein</fullName>
    </recommendedName>
</protein>
<evidence type="ECO:0008006" key="4">
    <source>
        <dbReference type="Google" id="ProtNLM"/>
    </source>
</evidence>
<dbReference type="InterPro" id="IPR013431">
    <property type="entry name" value="Delta_60_rpt"/>
</dbReference>
<dbReference type="NCBIfam" id="TIGR02608">
    <property type="entry name" value="delta_60_rpt"/>
    <property type="match status" value="7"/>
</dbReference>
<dbReference type="Gene3D" id="2.80.10.50">
    <property type="match status" value="2"/>
</dbReference>
<sequence>MRPTRDSAPTLAGLSQGLTLISAALMVQPDRARPASPANAAPPSLPEAERPRPRRGFRLRRVGGYPLLGCLLAALVSLPVGHAGAAPGDLDLSFGEGGILYVGRGGTAERINSLLADANGAVFAGGALQIPSGGAGSGDDMSVLRLLGDGQLDPAFANGGLLQVGLGGDSEYVTAMVRQPDGRIVAVGALEPSANTDFGVIRFDEAGRLDEAFGDADPARPGLRRGLTHFNMGPNNSSNDEARAVALQSDGRIIVAGTGFAVDGNFTYPRFAIARLTADGRLDASFGNAGRVIAAPTQAQVSEYVTAIALDADGQLSGDDGFVVVGYVFARSTAIVRRYLADGQPDLSFGSAGQVVLVDANSGGVRSGLSRIDDAVLQPDGGIVLLGRGGDRGFAFLRLHADGSLDTDFGSHGRTLVKFSSSTDHDEPAMLRLQRDGKLVAAGYATGRIGNVSGSDFASVRLLANGRIDSGYGDGSGRSTYPLVEGADEARAVAVLSDGSLLLAGYADRVPGAGRDDDAAFLRLQGDPGLFANGFEDF</sequence>